<sequence length="150" mass="16710">MKKTFSIISIFILLTFSLLNLNSCNTQDTVSCFPNAPVNVSINLNLPAYNNLNQTGGWIYLNLEGSTGTRGLIVVRRSDTQFMAYDRNAPHICPDNNTTLEVKNGLSIICPKDNAEWLLLTGDPTAVANVPPKTYLYNYNPATKDLNIYY</sequence>
<feature type="signal peptide" evidence="1">
    <location>
        <begin position="1"/>
        <end position="21"/>
    </location>
</feature>
<comment type="caution">
    <text evidence="2">The sequence shown here is derived from an EMBL/GenBank/DDBJ whole genome shotgun (WGS) entry which is preliminary data.</text>
</comment>
<proteinExistence type="predicted"/>
<protein>
    <recommendedName>
        <fullName evidence="4">Rieske domain-containing protein</fullName>
    </recommendedName>
</protein>
<keyword evidence="3" id="KW-1185">Reference proteome</keyword>
<organism evidence="2 3">
    <name type="scientific">Chryseobacterium edaphi</name>
    <dbReference type="NCBI Taxonomy" id="2976532"/>
    <lineage>
        <taxon>Bacteria</taxon>
        <taxon>Pseudomonadati</taxon>
        <taxon>Bacteroidota</taxon>
        <taxon>Flavobacteriia</taxon>
        <taxon>Flavobacteriales</taxon>
        <taxon>Weeksellaceae</taxon>
        <taxon>Chryseobacterium group</taxon>
        <taxon>Chryseobacterium</taxon>
    </lineage>
</organism>
<evidence type="ECO:0000313" key="2">
    <source>
        <dbReference type="EMBL" id="MCU7619147.1"/>
    </source>
</evidence>
<dbReference type="EMBL" id="JAOTEM010000006">
    <property type="protein sequence ID" value="MCU7619147.1"/>
    <property type="molecule type" value="Genomic_DNA"/>
</dbReference>
<keyword evidence="1" id="KW-0732">Signal</keyword>
<evidence type="ECO:0008006" key="4">
    <source>
        <dbReference type="Google" id="ProtNLM"/>
    </source>
</evidence>
<evidence type="ECO:0000256" key="1">
    <source>
        <dbReference type="SAM" id="SignalP"/>
    </source>
</evidence>
<name>A0ABT2WAC1_9FLAO</name>
<gene>
    <name evidence="2" type="ORF">NZ698_18360</name>
</gene>
<feature type="chain" id="PRO_5046625160" description="Rieske domain-containing protein" evidence="1">
    <location>
        <begin position="22"/>
        <end position="150"/>
    </location>
</feature>
<reference evidence="3" key="1">
    <citation type="submission" date="2023-07" db="EMBL/GenBank/DDBJ databases">
        <title>Chryseobacterium sp. strain PBS4-4 Genome sequencing and assembly.</title>
        <authorList>
            <person name="Jung Y."/>
        </authorList>
    </citation>
    <scope>NUCLEOTIDE SEQUENCE [LARGE SCALE GENOMIC DNA]</scope>
    <source>
        <strain evidence="3">PBS4-4</strain>
    </source>
</reference>
<dbReference type="RefSeq" id="WP_263004702.1">
    <property type="nucleotide sequence ID" value="NZ_JAOTEM010000006.1"/>
</dbReference>
<accession>A0ABT2WAC1</accession>
<evidence type="ECO:0000313" key="3">
    <source>
        <dbReference type="Proteomes" id="UP001208649"/>
    </source>
</evidence>
<dbReference type="Proteomes" id="UP001208649">
    <property type="component" value="Unassembled WGS sequence"/>
</dbReference>